<proteinExistence type="predicted"/>
<name>A0A8J3IWP8_9CHLR</name>
<organism evidence="1 2">
    <name type="scientific">Reticulibacter mediterranei</name>
    <dbReference type="NCBI Taxonomy" id="2778369"/>
    <lineage>
        <taxon>Bacteria</taxon>
        <taxon>Bacillati</taxon>
        <taxon>Chloroflexota</taxon>
        <taxon>Ktedonobacteria</taxon>
        <taxon>Ktedonobacterales</taxon>
        <taxon>Reticulibacteraceae</taxon>
        <taxon>Reticulibacter</taxon>
    </lineage>
</organism>
<dbReference type="InterPro" id="IPR029475">
    <property type="entry name" value="DUF6807"/>
</dbReference>
<keyword evidence="2" id="KW-1185">Reference proteome</keyword>
<evidence type="ECO:0000313" key="2">
    <source>
        <dbReference type="Proteomes" id="UP000597444"/>
    </source>
</evidence>
<dbReference type="AlphaFoldDB" id="A0A8J3IWP8"/>
<sequence>MKFKLTHQLHDAIEVRYGEQTLFNYVYESQVPERESPKPYFHPLKTLAGNEVSLFRPYDHLWHTGLAMTFAQLSGENFWGGGTYTRETGGYVQLANNGRMQHVSWQEIACDDEGVRCIEQLQWITQSGATWLDEERHITVSEVRPDAGYWSLDLAFSLVNVSQQALNFGSPTTEGRPLAGYGSLFWRGPRSFLRGKILATDGQEGEEIMGKQSPWLAFTGWHDGNHEQSTLLFLDQPGNPRYPNKWFVRNDPYACVSCSFMFDEYYVLQPGEALNLTYRVVLANGAWTREQIEDYTARVQ</sequence>
<dbReference type="Proteomes" id="UP000597444">
    <property type="component" value="Unassembled WGS sequence"/>
</dbReference>
<dbReference type="RefSeq" id="WP_220208980.1">
    <property type="nucleotide sequence ID" value="NZ_BNJK01000002.1"/>
</dbReference>
<accession>A0A8J3IWP8</accession>
<evidence type="ECO:0008006" key="3">
    <source>
        <dbReference type="Google" id="ProtNLM"/>
    </source>
</evidence>
<dbReference type="EMBL" id="BNJK01000002">
    <property type="protein sequence ID" value="GHO98220.1"/>
    <property type="molecule type" value="Genomic_DNA"/>
</dbReference>
<reference evidence="1" key="1">
    <citation type="submission" date="2020-10" db="EMBL/GenBank/DDBJ databases">
        <title>Taxonomic study of unclassified bacteria belonging to the class Ktedonobacteria.</title>
        <authorList>
            <person name="Yabe S."/>
            <person name="Wang C.M."/>
            <person name="Zheng Y."/>
            <person name="Sakai Y."/>
            <person name="Cavaletti L."/>
            <person name="Monciardini P."/>
            <person name="Donadio S."/>
        </authorList>
    </citation>
    <scope>NUCLEOTIDE SEQUENCE</scope>
    <source>
        <strain evidence="1">ID150040</strain>
    </source>
</reference>
<comment type="caution">
    <text evidence="1">The sequence shown here is derived from an EMBL/GenBank/DDBJ whole genome shotgun (WGS) entry which is preliminary data.</text>
</comment>
<evidence type="ECO:0000313" key="1">
    <source>
        <dbReference type="EMBL" id="GHO98220.1"/>
    </source>
</evidence>
<gene>
    <name evidence="1" type="ORF">KSF_082680</name>
</gene>
<protein>
    <recommendedName>
        <fullName evidence="3">Oxidoreductase</fullName>
    </recommendedName>
</protein>
<dbReference type="Pfam" id="PF14100">
    <property type="entry name" value="DUF6807"/>
    <property type="match status" value="1"/>
</dbReference>